<keyword evidence="3" id="KW-0067">ATP-binding</keyword>
<dbReference type="Gene3D" id="1.10.8.60">
    <property type="match status" value="1"/>
</dbReference>
<dbReference type="GO" id="GO:0016887">
    <property type="term" value="F:ATP hydrolysis activity"/>
    <property type="evidence" value="ECO:0007669"/>
    <property type="project" value="InterPro"/>
</dbReference>
<keyword evidence="2" id="KW-0547">Nucleotide-binding</keyword>
<dbReference type="InterPro" id="IPR050773">
    <property type="entry name" value="CbxX/CfxQ_RuBisCO_ESX"/>
</dbReference>
<dbReference type="Gene3D" id="3.40.50.300">
    <property type="entry name" value="P-loop containing nucleotide triphosphate hydrolases"/>
    <property type="match status" value="2"/>
</dbReference>
<dbReference type="SMART" id="SM00382">
    <property type="entry name" value="AAA"/>
    <property type="match status" value="2"/>
</dbReference>
<dbReference type="OrthoDB" id="9806903at2"/>
<evidence type="ECO:0000256" key="3">
    <source>
        <dbReference type="ARBA" id="ARBA00022840"/>
    </source>
</evidence>
<dbReference type="Proteomes" id="UP000199488">
    <property type="component" value="Unassembled WGS sequence"/>
</dbReference>
<dbReference type="PANTHER" id="PTHR43392:SF2">
    <property type="entry name" value="AAA-TYPE ATPASE FAMILY PROTEIN _ ANKYRIN REPEAT FAMILY PROTEIN"/>
    <property type="match status" value="1"/>
</dbReference>
<proteinExistence type="inferred from homology"/>
<evidence type="ECO:0000313" key="5">
    <source>
        <dbReference type="EMBL" id="SDW13743.1"/>
    </source>
</evidence>
<dbReference type="GO" id="GO:0005524">
    <property type="term" value="F:ATP binding"/>
    <property type="evidence" value="ECO:0007669"/>
    <property type="project" value="UniProtKB-KW"/>
</dbReference>
<dbReference type="InterPro" id="IPR027417">
    <property type="entry name" value="P-loop_NTPase"/>
</dbReference>
<dbReference type="Pfam" id="PF17866">
    <property type="entry name" value="AAA_lid_6"/>
    <property type="match status" value="2"/>
</dbReference>
<dbReference type="FunFam" id="3.40.50.300:FF:000216">
    <property type="entry name" value="Type VII secretion ATPase EccA"/>
    <property type="match status" value="2"/>
</dbReference>
<keyword evidence="6" id="KW-1185">Reference proteome</keyword>
<protein>
    <submittedName>
        <fullName evidence="5">AAA+-type ATPase, SpoVK/Ycf46/Vps4 family</fullName>
    </submittedName>
</protein>
<dbReference type="InterPro" id="IPR003593">
    <property type="entry name" value="AAA+_ATPase"/>
</dbReference>
<evidence type="ECO:0000256" key="2">
    <source>
        <dbReference type="ARBA" id="ARBA00022741"/>
    </source>
</evidence>
<feature type="domain" description="AAA+ ATPase" evidence="4">
    <location>
        <begin position="550"/>
        <end position="688"/>
    </location>
</feature>
<dbReference type="EMBL" id="FNNC01000001">
    <property type="protein sequence ID" value="SDW13743.1"/>
    <property type="molecule type" value="Genomic_DNA"/>
</dbReference>
<dbReference type="SUPFAM" id="SSF52540">
    <property type="entry name" value="P-loop containing nucleoside triphosphate hydrolases"/>
    <property type="match status" value="2"/>
</dbReference>
<dbReference type="Pfam" id="PF00004">
    <property type="entry name" value="AAA"/>
    <property type="match status" value="2"/>
</dbReference>
<dbReference type="InterPro" id="IPR041627">
    <property type="entry name" value="AAA_lid_6"/>
</dbReference>
<dbReference type="PRINTS" id="PR00819">
    <property type="entry name" value="CBXCFQXSUPER"/>
</dbReference>
<name>A0A1H2R2U4_9BACI</name>
<feature type="domain" description="AAA+ ATPase" evidence="4">
    <location>
        <begin position="272"/>
        <end position="414"/>
    </location>
</feature>
<sequence>MQINEQNNIYDIIDRWEKEENNITVKRAYECIRTLEENEQPSGCARVYALMARDRWKHQRRFDPMIRNWLQKAEELDDSVPLLQQLRPMERIDSIQENILDTQLTPLRETDPASARYRVAEQLREQCRQMIQYLDDTLDTWNPEELTVDFLNVVENEHLRELPFLLENIKQACERLASSAQAYMDTASGSFYSPEAVREIKEAISHVEQLKEKWNEASSSLTKVGEEYADPLEELNDMIGLHGVKSRVHNMYHYLQYQKRRKEQGYQWKDERSLHMILTGNPGTGKTMLARLLAKIYHQLGLLQRDEVLETDRSRLVGSYVGQTEEKTMALIKEAVGGVLFIDEAYSLKREGMAGNDFGQTAIDTLVSAMTSGEYAGTFAVILAGYPEEMRQFLHANPGLRSRFPESNHIHLPDYSMDELMEIGEKVALENDFFLSEESKRVLEERIEKEQVDETFGNGRTVKNIVLDSIFQKGAAIGNQDYIGIDDFSLLTADDIQEPEGEQPKDKRSAVQQLDDFIGLDHVKQEMKKLASFIRVQQQRREEGAPTVPIQLHTVFSGPPGTGKTTLAQVYAGILKEYGFLKRGHCIVAGRSDLVAEYVGQTAAKTKRKVREALGGVLFIDEAYALMSSSRSDFGREALDTLVEEMTKHDENLVVVLSGYPEPMQQLLEMNPGLESRFKKTFYFPPYTPEDLAEITERSVERFGYHFEPEARELLKSRYAVSNTDGNARLAEDVAEEIFQQQAFRLFQSEQSDEDLHELTAEDVKHALEVRVKSEGEEGHEERSYTN</sequence>
<dbReference type="STRING" id="1122204.SAMN05421781_0570"/>
<dbReference type="InterPro" id="IPR000641">
    <property type="entry name" value="CbxX/CfxQ"/>
</dbReference>
<dbReference type="AlphaFoldDB" id="A0A1H2R2U4"/>
<dbReference type="PANTHER" id="PTHR43392">
    <property type="entry name" value="AAA-TYPE ATPASE FAMILY PROTEIN / ANKYRIN REPEAT FAMILY PROTEIN"/>
    <property type="match status" value="1"/>
</dbReference>
<comment type="similarity">
    <text evidence="1">Belongs to the CbxX/CfxQ family.</text>
</comment>
<accession>A0A1H2R2U4</accession>
<evidence type="ECO:0000313" key="6">
    <source>
        <dbReference type="Proteomes" id="UP000199488"/>
    </source>
</evidence>
<dbReference type="InterPro" id="IPR003959">
    <property type="entry name" value="ATPase_AAA_core"/>
</dbReference>
<dbReference type="RefSeq" id="WP_091610871.1">
    <property type="nucleotide sequence ID" value="NZ_FNNC01000001.1"/>
</dbReference>
<evidence type="ECO:0000259" key="4">
    <source>
        <dbReference type="SMART" id="SM00382"/>
    </source>
</evidence>
<evidence type="ECO:0000256" key="1">
    <source>
        <dbReference type="ARBA" id="ARBA00010378"/>
    </source>
</evidence>
<reference evidence="5 6" key="1">
    <citation type="submission" date="2016-10" db="EMBL/GenBank/DDBJ databases">
        <authorList>
            <person name="de Groot N.N."/>
        </authorList>
    </citation>
    <scope>NUCLEOTIDE SEQUENCE [LARGE SCALE GENOMIC DNA]</scope>
    <source>
        <strain evidence="5 6">DSM 23126</strain>
    </source>
</reference>
<organism evidence="5 6">
    <name type="scientific">Marinococcus luteus</name>
    <dbReference type="NCBI Taxonomy" id="1122204"/>
    <lineage>
        <taxon>Bacteria</taxon>
        <taxon>Bacillati</taxon>
        <taxon>Bacillota</taxon>
        <taxon>Bacilli</taxon>
        <taxon>Bacillales</taxon>
        <taxon>Bacillaceae</taxon>
        <taxon>Marinococcus</taxon>
    </lineage>
</organism>
<gene>
    <name evidence="5" type="ORF">SAMN05421781_0570</name>
</gene>
<dbReference type="CDD" id="cd00009">
    <property type="entry name" value="AAA"/>
    <property type="match status" value="1"/>
</dbReference>